<proteinExistence type="predicted"/>
<organism evidence="5 6">
    <name type="scientific">Mycobacterium decipiens</name>
    <dbReference type="NCBI Taxonomy" id="1430326"/>
    <lineage>
        <taxon>Bacteria</taxon>
        <taxon>Bacillati</taxon>
        <taxon>Actinomycetota</taxon>
        <taxon>Actinomycetes</taxon>
        <taxon>Mycobacteriales</taxon>
        <taxon>Mycobacteriaceae</taxon>
        <taxon>Mycobacterium</taxon>
    </lineage>
</organism>
<keyword evidence="2" id="KW-0238">DNA-binding</keyword>
<accession>A0A1X2LD24</accession>
<dbReference type="AlphaFoldDB" id="A0A1X2LD24"/>
<dbReference type="InterPro" id="IPR020449">
    <property type="entry name" value="Tscrpt_reg_AraC-type_HTH"/>
</dbReference>
<dbReference type="SUPFAM" id="SSF46689">
    <property type="entry name" value="Homeodomain-like"/>
    <property type="match status" value="1"/>
</dbReference>
<sequence>FVHWRHQVRLAAALPRLAAGEAVARIAVDLGYQTPSAFSAMFRRLTGSTPSRYFALSDSA</sequence>
<feature type="non-terminal residue" evidence="5">
    <location>
        <position position="1"/>
    </location>
</feature>
<evidence type="ECO:0000256" key="3">
    <source>
        <dbReference type="ARBA" id="ARBA00023163"/>
    </source>
</evidence>
<evidence type="ECO:0000256" key="2">
    <source>
        <dbReference type="ARBA" id="ARBA00023125"/>
    </source>
</evidence>
<evidence type="ECO:0000256" key="1">
    <source>
        <dbReference type="ARBA" id="ARBA00023015"/>
    </source>
</evidence>
<dbReference type="Proteomes" id="UP000193247">
    <property type="component" value="Unassembled WGS sequence"/>
</dbReference>
<dbReference type="PANTHER" id="PTHR11019">
    <property type="entry name" value="HTH-TYPE TRANSCRIPTIONAL REGULATOR NIMR"/>
    <property type="match status" value="1"/>
</dbReference>
<dbReference type="InterPro" id="IPR009057">
    <property type="entry name" value="Homeodomain-like_sf"/>
</dbReference>
<keyword evidence="3" id="KW-0804">Transcription</keyword>
<dbReference type="OrthoDB" id="2039152at2"/>
<dbReference type="InterPro" id="IPR018062">
    <property type="entry name" value="HTH_AraC-typ_CS"/>
</dbReference>
<dbReference type="EMBL" id="NCXP01000138">
    <property type="protein sequence ID" value="OSC31874.1"/>
    <property type="molecule type" value="Genomic_DNA"/>
</dbReference>
<dbReference type="Pfam" id="PF12833">
    <property type="entry name" value="HTH_18"/>
    <property type="match status" value="1"/>
</dbReference>
<protein>
    <submittedName>
        <fullName evidence="5">AraC family transcriptional regulator</fullName>
    </submittedName>
</protein>
<dbReference type="PROSITE" id="PS00041">
    <property type="entry name" value="HTH_ARAC_FAMILY_1"/>
    <property type="match status" value="1"/>
</dbReference>
<keyword evidence="6" id="KW-1185">Reference proteome</keyword>
<dbReference type="GO" id="GO:0043565">
    <property type="term" value="F:sequence-specific DNA binding"/>
    <property type="evidence" value="ECO:0007669"/>
    <property type="project" value="InterPro"/>
</dbReference>
<reference evidence="5 6" key="1">
    <citation type="submission" date="2017-04" db="EMBL/GenBank/DDBJ databases">
        <title>The new phylogeny of genus Mycobacterium.</title>
        <authorList>
            <person name="Tortoli E."/>
            <person name="Trovato A."/>
            <person name="Cirillo D.M."/>
        </authorList>
    </citation>
    <scope>NUCLEOTIDE SEQUENCE [LARGE SCALE GENOMIC DNA]</scope>
    <source>
        <strain evidence="5 6">TBL 1200985</strain>
    </source>
</reference>
<dbReference type="PRINTS" id="PR00032">
    <property type="entry name" value="HTHARAC"/>
</dbReference>
<keyword evidence="1" id="KW-0805">Transcription regulation</keyword>
<evidence type="ECO:0000259" key="4">
    <source>
        <dbReference type="PROSITE" id="PS01124"/>
    </source>
</evidence>
<dbReference type="GO" id="GO:0003700">
    <property type="term" value="F:DNA-binding transcription factor activity"/>
    <property type="evidence" value="ECO:0007669"/>
    <property type="project" value="InterPro"/>
</dbReference>
<name>A0A1X2LD24_9MYCO</name>
<evidence type="ECO:0000313" key="5">
    <source>
        <dbReference type="EMBL" id="OSC31874.1"/>
    </source>
</evidence>
<comment type="caution">
    <text evidence="5">The sequence shown here is derived from an EMBL/GenBank/DDBJ whole genome shotgun (WGS) entry which is preliminary data.</text>
</comment>
<dbReference type="PROSITE" id="PS01124">
    <property type="entry name" value="HTH_ARAC_FAMILY_2"/>
    <property type="match status" value="1"/>
</dbReference>
<dbReference type="PANTHER" id="PTHR11019:SF159">
    <property type="entry name" value="TRANSCRIPTIONAL REGULATOR-RELATED"/>
    <property type="match status" value="1"/>
</dbReference>
<evidence type="ECO:0000313" key="6">
    <source>
        <dbReference type="Proteomes" id="UP000193247"/>
    </source>
</evidence>
<gene>
    <name evidence="5" type="ORF">B8W66_23865</name>
</gene>
<dbReference type="InterPro" id="IPR018060">
    <property type="entry name" value="HTH_AraC"/>
</dbReference>
<dbReference type="Gene3D" id="1.10.10.60">
    <property type="entry name" value="Homeodomain-like"/>
    <property type="match status" value="1"/>
</dbReference>
<feature type="domain" description="HTH araC/xylS-type" evidence="4">
    <location>
        <begin position="1"/>
        <end position="56"/>
    </location>
</feature>